<protein>
    <submittedName>
        <fullName evidence="2">Uncharacterized protein</fullName>
    </submittedName>
</protein>
<evidence type="ECO:0000256" key="1">
    <source>
        <dbReference type="SAM" id="MobiDB-lite"/>
    </source>
</evidence>
<feature type="region of interest" description="Disordered" evidence="1">
    <location>
        <begin position="87"/>
        <end position="111"/>
    </location>
</feature>
<gene>
    <name evidence="2" type="ORF">CEUR00632_LOCUS9175</name>
</gene>
<reference evidence="2" key="1">
    <citation type="submission" date="2021-01" db="EMBL/GenBank/DDBJ databases">
        <authorList>
            <person name="Corre E."/>
            <person name="Pelletier E."/>
            <person name="Niang G."/>
            <person name="Scheremetjew M."/>
            <person name="Finn R."/>
            <person name="Kale V."/>
            <person name="Holt S."/>
            <person name="Cochrane G."/>
            <person name="Meng A."/>
            <person name="Brown T."/>
            <person name="Cohen L."/>
        </authorList>
    </citation>
    <scope>NUCLEOTIDE SEQUENCE</scope>
    <source>
        <strain evidence="2">CCMP219</strain>
    </source>
</reference>
<dbReference type="AlphaFoldDB" id="A0A7R9YUN7"/>
<name>A0A7R9YUN7_9CHLO</name>
<organism evidence="2">
    <name type="scientific">Chlamydomonas euryale</name>
    <dbReference type="NCBI Taxonomy" id="1486919"/>
    <lineage>
        <taxon>Eukaryota</taxon>
        <taxon>Viridiplantae</taxon>
        <taxon>Chlorophyta</taxon>
        <taxon>core chlorophytes</taxon>
        <taxon>Chlorophyceae</taxon>
        <taxon>CS clade</taxon>
        <taxon>Chlamydomonadales</taxon>
        <taxon>Chlamydomonadaceae</taxon>
        <taxon>Chlamydomonas</taxon>
    </lineage>
</organism>
<sequence>MEEHELDRSAAFGLRGRDELQLKRQQLCGSICGSTGGSRIGSDGISSSTPGSWRVTAVPAPNCGGPPVGGDEAEGGACTAGLVIADEDEAEGGSQGERSFVRQLVDNRSRL</sequence>
<accession>A0A7R9YUN7</accession>
<dbReference type="EMBL" id="HBEC01019535">
    <property type="protein sequence ID" value="CAD8289136.1"/>
    <property type="molecule type" value="Transcribed_RNA"/>
</dbReference>
<evidence type="ECO:0000313" key="2">
    <source>
        <dbReference type="EMBL" id="CAD8289136.1"/>
    </source>
</evidence>
<proteinExistence type="predicted"/>